<dbReference type="InterPro" id="IPR052026">
    <property type="entry name" value="ExeA_AAA_ATPase_DNA-bind"/>
</dbReference>
<name>A0A5K7YEB3_9BACT</name>
<dbReference type="GO" id="GO:0016887">
    <property type="term" value="F:ATP hydrolysis activity"/>
    <property type="evidence" value="ECO:0007669"/>
    <property type="project" value="InterPro"/>
</dbReference>
<dbReference type="Gene3D" id="3.10.350.10">
    <property type="entry name" value="LysM domain"/>
    <property type="match status" value="1"/>
</dbReference>
<evidence type="ECO:0000256" key="1">
    <source>
        <dbReference type="SAM" id="MobiDB-lite"/>
    </source>
</evidence>
<proteinExistence type="predicted"/>
<evidence type="ECO:0000313" key="3">
    <source>
        <dbReference type="EMBL" id="BBO66993.1"/>
    </source>
</evidence>
<reference evidence="3 4" key="1">
    <citation type="submission" date="2019-11" db="EMBL/GenBank/DDBJ databases">
        <title>Comparative genomics of hydrocarbon-degrading Desulfosarcina strains.</title>
        <authorList>
            <person name="Watanabe M."/>
            <person name="Kojima H."/>
            <person name="Fukui M."/>
        </authorList>
    </citation>
    <scope>NUCLEOTIDE SEQUENCE [LARGE SCALE GENOMIC DNA]</scope>
    <source>
        <strain evidence="3 4">PL12</strain>
    </source>
</reference>
<dbReference type="RefSeq" id="WP_155315298.1">
    <property type="nucleotide sequence ID" value="NZ_AP021874.1"/>
</dbReference>
<evidence type="ECO:0000259" key="2">
    <source>
        <dbReference type="Pfam" id="PF13401"/>
    </source>
</evidence>
<dbReference type="SUPFAM" id="SSF52540">
    <property type="entry name" value="P-loop containing nucleoside triphosphate hydrolases"/>
    <property type="match status" value="1"/>
</dbReference>
<dbReference type="CDD" id="cd00009">
    <property type="entry name" value="AAA"/>
    <property type="match status" value="1"/>
</dbReference>
<dbReference type="EMBL" id="AP021874">
    <property type="protein sequence ID" value="BBO66993.1"/>
    <property type="molecule type" value="Genomic_DNA"/>
</dbReference>
<dbReference type="InterPro" id="IPR027417">
    <property type="entry name" value="P-loop_NTPase"/>
</dbReference>
<feature type="domain" description="ORC1/DEAH AAA+ ATPase" evidence="2">
    <location>
        <begin position="44"/>
        <end position="176"/>
    </location>
</feature>
<dbReference type="AlphaFoldDB" id="A0A5K7YEB3"/>
<dbReference type="Proteomes" id="UP000427906">
    <property type="component" value="Chromosome"/>
</dbReference>
<sequence>MDYFTILNLDREPFANSPDPNFFFQSRQHVDCLQKLELALRLKRGLNVVIGAVGAGKTTLCRTLLKKLARDRSIESHLILDPSFPSPAAFLESICTMIAGRKVSGDDAHHCKERIKHHLFQKGVHEDKTVVLIIDEGQKLPEFCLEVLREFLNYETNDHKLLQIVLFAQEEFQDILDRRANLADRVNLIHFLGPMGFADTAEMINFRIRCASGQPRPPRLFTWLALRAIYRATGGFPRKIINLCHQCMLALIVQNRTRVGWGLVRSCMGRSLVRHRRAGRKAWAPVTLALAVAVAMGAVHLFSPGWLPSLSLPEGNPPSAKTGEKHPSTSGMPADTAQPMTAGKPDVSLSPVDEKRVVAGTRIPSPAPQESAAGHEASMAPGNVGEAALSAVREWTADIPLPPPPSLLGALRVKKNDTLGSMVQTVYGDLRSRYFNAVLQANPHIGNADAIRPGDTIAFPAFQIPYKPRPYPLWWIRLGKSESLEAAFRWVRAAEKKESPVMRMISTWSPQAGMEHGIYVSGYFFNRSAAEAMKAELSAEPSVSAEIVSGWPSESILFSDPVLGKGY</sequence>
<dbReference type="Pfam" id="PF13401">
    <property type="entry name" value="AAA_22"/>
    <property type="match status" value="1"/>
</dbReference>
<evidence type="ECO:0000313" key="4">
    <source>
        <dbReference type="Proteomes" id="UP000427906"/>
    </source>
</evidence>
<dbReference type="PANTHER" id="PTHR35894">
    <property type="entry name" value="GENERAL SECRETION PATHWAY PROTEIN A-RELATED"/>
    <property type="match status" value="1"/>
</dbReference>
<dbReference type="PANTHER" id="PTHR35894:SF1">
    <property type="entry name" value="PHOSPHORIBULOKINASE _ URIDINE KINASE FAMILY"/>
    <property type="match status" value="1"/>
</dbReference>
<keyword evidence="4" id="KW-1185">Reference proteome</keyword>
<dbReference type="KEGG" id="dalk:DSCA_09230"/>
<dbReference type="InterPro" id="IPR036779">
    <property type="entry name" value="LysM_dom_sf"/>
</dbReference>
<dbReference type="Gene3D" id="3.40.50.300">
    <property type="entry name" value="P-loop containing nucleotide triphosphate hydrolases"/>
    <property type="match status" value="1"/>
</dbReference>
<gene>
    <name evidence="3" type="ORF">DSCA_09230</name>
</gene>
<protein>
    <submittedName>
        <fullName evidence="3">Phage tail protein</fullName>
    </submittedName>
</protein>
<accession>A0A5K7YEB3</accession>
<feature type="region of interest" description="Disordered" evidence="1">
    <location>
        <begin position="313"/>
        <end position="348"/>
    </location>
</feature>
<dbReference type="OrthoDB" id="5416002at2"/>
<dbReference type="InterPro" id="IPR049945">
    <property type="entry name" value="AAA_22"/>
</dbReference>
<organism evidence="3 4">
    <name type="scientific">Desulfosarcina alkanivorans</name>
    <dbReference type="NCBI Taxonomy" id="571177"/>
    <lineage>
        <taxon>Bacteria</taxon>
        <taxon>Pseudomonadati</taxon>
        <taxon>Thermodesulfobacteriota</taxon>
        <taxon>Desulfobacteria</taxon>
        <taxon>Desulfobacterales</taxon>
        <taxon>Desulfosarcinaceae</taxon>
        <taxon>Desulfosarcina</taxon>
    </lineage>
</organism>